<dbReference type="Proteomes" id="UP000546917">
    <property type="component" value="Unassembled WGS sequence"/>
</dbReference>
<dbReference type="EMBL" id="JABGBP010000260">
    <property type="protein sequence ID" value="NOL60611.1"/>
    <property type="molecule type" value="Genomic_DNA"/>
</dbReference>
<proteinExistence type="predicted"/>
<accession>A0A7K4FP92</accession>
<dbReference type="AlphaFoldDB" id="A0A7K4FP92"/>
<feature type="transmembrane region" description="Helical" evidence="1">
    <location>
        <begin position="12"/>
        <end position="30"/>
    </location>
</feature>
<name>A0A7K4FP92_9ARCH</name>
<keyword evidence="1" id="KW-0472">Membrane</keyword>
<keyword evidence="1" id="KW-0812">Transmembrane</keyword>
<dbReference type="RefSeq" id="WP_171481811.1">
    <property type="nucleotide sequence ID" value="NZ_JABGBP010000260.1"/>
</dbReference>
<reference evidence="2 3" key="1">
    <citation type="submission" date="2020-05" db="EMBL/GenBank/DDBJ databases">
        <authorList>
            <person name="Zhang R."/>
        </authorList>
    </citation>
    <scope>NUCLEOTIDE SEQUENCE [LARGE SCALE GENOMIC DNA]</scope>
    <source>
        <strain evidence="2 3">DSM 28986</strain>
    </source>
</reference>
<evidence type="ECO:0000313" key="2">
    <source>
        <dbReference type="EMBL" id="NOL60611.1"/>
    </source>
</evidence>
<organism evidence="2 3">
    <name type="scientific">Ferroplasma acidiphilum</name>
    <dbReference type="NCBI Taxonomy" id="74969"/>
    <lineage>
        <taxon>Archaea</taxon>
        <taxon>Methanobacteriati</taxon>
        <taxon>Thermoplasmatota</taxon>
        <taxon>Thermoplasmata</taxon>
        <taxon>Thermoplasmatales</taxon>
        <taxon>Ferroplasmaceae</taxon>
        <taxon>Ferroplasma</taxon>
    </lineage>
</organism>
<evidence type="ECO:0000256" key="1">
    <source>
        <dbReference type="SAM" id="Phobius"/>
    </source>
</evidence>
<keyword evidence="1" id="KW-1133">Transmembrane helix</keyword>
<protein>
    <submittedName>
        <fullName evidence="2">DUF929 family protein</fullName>
    </submittedName>
</protein>
<sequence length="252" mass="27874">MTDERKNNRKLLAFFIVFFVVIAFLAIYGAEHYDAHDETIELENYCKVSDSDLIKDNSSTFVYYITWGGSPTGDAGSWAVYDFLHSNGFNMNGTFTETQSMSGYQYNNTPGLIFNTSYTYSVTYDHRNTIVVPVYLYGENLNNNTTPAAGLKALKADVPPSVYSVVKGYTTEAIVDGPCMPSDNISSIPHINSVTLITGPSGAYLLNGYIVDPADYGNATPEKVLQDVNQNIHDNPINNSMEGLEAYIKDVR</sequence>
<evidence type="ECO:0000313" key="3">
    <source>
        <dbReference type="Proteomes" id="UP000546917"/>
    </source>
</evidence>
<comment type="caution">
    <text evidence="2">The sequence shown here is derived from an EMBL/GenBank/DDBJ whole genome shotgun (WGS) entry which is preliminary data.</text>
</comment>
<dbReference type="InterPro" id="IPR009272">
    <property type="entry name" value="DUF929"/>
</dbReference>
<gene>
    <name evidence="2" type="ORF">HLB00_07185</name>
</gene>
<dbReference type="Pfam" id="PF06053">
    <property type="entry name" value="DUF929"/>
    <property type="match status" value="1"/>
</dbReference>